<evidence type="ECO:0000256" key="1">
    <source>
        <dbReference type="ARBA" id="ARBA00009080"/>
    </source>
</evidence>
<dbReference type="InterPro" id="IPR051265">
    <property type="entry name" value="HIBADH-related_NP60_sf"/>
</dbReference>
<dbReference type="InterPro" id="IPR048666">
    <property type="entry name" value="RedAm-like_C"/>
</dbReference>
<evidence type="ECO:0000259" key="4">
    <source>
        <dbReference type="Pfam" id="PF21761"/>
    </source>
</evidence>
<dbReference type="InterPro" id="IPR006115">
    <property type="entry name" value="6PGDH_NADP-bd"/>
</dbReference>
<dbReference type="RefSeq" id="WP_120753709.1">
    <property type="nucleotide sequence ID" value="NZ_JBFADQ010000028.1"/>
</dbReference>
<organism evidence="5 6">
    <name type="scientific">Streptomyces klenkii</name>
    <dbReference type="NCBI Taxonomy" id="1420899"/>
    <lineage>
        <taxon>Bacteria</taxon>
        <taxon>Bacillati</taxon>
        <taxon>Actinomycetota</taxon>
        <taxon>Actinomycetes</taxon>
        <taxon>Kitasatosporales</taxon>
        <taxon>Streptomycetaceae</taxon>
        <taxon>Streptomyces</taxon>
    </lineage>
</organism>
<gene>
    <name evidence="5" type="ORF">D7231_05100</name>
</gene>
<evidence type="ECO:0000313" key="5">
    <source>
        <dbReference type="EMBL" id="RKN76376.1"/>
    </source>
</evidence>
<dbReference type="PANTHER" id="PTHR43580:SF2">
    <property type="entry name" value="CYTOKINE-LIKE NUCLEAR FACTOR N-PAC"/>
    <property type="match status" value="1"/>
</dbReference>
<dbReference type="AlphaFoldDB" id="A0A3B0BYH5"/>
<comment type="similarity">
    <text evidence="1">Belongs to the HIBADH-related family.</text>
</comment>
<proteinExistence type="inferred from homology"/>
<dbReference type="OrthoDB" id="4029976at2"/>
<dbReference type="EMBL" id="RBAM01000002">
    <property type="protein sequence ID" value="RKN76376.1"/>
    <property type="molecule type" value="Genomic_DNA"/>
</dbReference>
<keyword evidence="2" id="KW-0560">Oxidoreductase</keyword>
<dbReference type="GO" id="GO:0050661">
    <property type="term" value="F:NADP binding"/>
    <property type="evidence" value="ECO:0007669"/>
    <property type="project" value="InterPro"/>
</dbReference>
<sequence>MKVTVLGLGSMGTALAGALLEAGHETTVWNRSAGKGEALAARGAARAGTAAEAVAASPLVIACLSDYDAVDGVLDPLAETLRGRTLVNLTSGTPEQARESASRAAARGIGYLDGAIMSTPPGIGSPQVMLLYSGSSQAFAEHRETLASLGDPVGLGEDAGAASLYDTALLGMMWATLGGWLQGVALTGADGVDAATFTPVAVRWMTAVSGFMSTYAPQVDAGAYPGDDATLDVHFATIEHLVHASAARGLDPRLPELFKTFVGQAIAAGHGGDSYARLIETVRAGGRA</sequence>
<dbReference type="InterPro" id="IPR013328">
    <property type="entry name" value="6PGD_dom2"/>
</dbReference>
<protein>
    <submittedName>
        <fullName evidence="5">NAD(P)-dependent oxidoreductase</fullName>
    </submittedName>
</protein>
<dbReference type="PANTHER" id="PTHR43580">
    <property type="entry name" value="OXIDOREDUCTASE GLYR1-RELATED"/>
    <property type="match status" value="1"/>
</dbReference>
<dbReference type="Proteomes" id="UP000270343">
    <property type="component" value="Unassembled WGS sequence"/>
</dbReference>
<feature type="domain" description="NADPH-dependent reductive aminase-like C-terminal" evidence="4">
    <location>
        <begin position="158"/>
        <end position="283"/>
    </location>
</feature>
<dbReference type="InterPro" id="IPR015815">
    <property type="entry name" value="HIBADH-related"/>
</dbReference>
<dbReference type="Gene3D" id="3.40.50.720">
    <property type="entry name" value="NAD(P)-binding Rossmann-like Domain"/>
    <property type="match status" value="1"/>
</dbReference>
<name>A0A3B0BYH5_9ACTN</name>
<dbReference type="PIRSF" id="PIRSF000103">
    <property type="entry name" value="HIBADH"/>
    <property type="match status" value="1"/>
</dbReference>
<dbReference type="Pfam" id="PF21761">
    <property type="entry name" value="RedAm-like_C"/>
    <property type="match status" value="1"/>
</dbReference>
<dbReference type="Pfam" id="PF03446">
    <property type="entry name" value="NAD_binding_2"/>
    <property type="match status" value="1"/>
</dbReference>
<accession>A0A3B0BYH5</accession>
<dbReference type="Gene3D" id="1.10.1040.10">
    <property type="entry name" value="N-(1-d-carboxylethyl)-l-norvaline Dehydrogenase, domain 2"/>
    <property type="match status" value="1"/>
</dbReference>
<dbReference type="SUPFAM" id="SSF51735">
    <property type="entry name" value="NAD(P)-binding Rossmann-fold domains"/>
    <property type="match status" value="1"/>
</dbReference>
<feature type="domain" description="6-phosphogluconate dehydrogenase NADP-binding" evidence="3">
    <location>
        <begin position="2"/>
        <end position="151"/>
    </location>
</feature>
<evidence type="ECO:0000313" key="6">
    <source>
        <dbReference type="Proteomes" id="UP000270343"/>
    </source>
</evidence>
<evidence type="ECO:0000256" key="2">
    <source>
        <dbReference type="ARBA" id="ARBA00023002"/>
    </source>
</evidence>
<keyword evidence="6" id="KW-1185">Reference proteome</keyword>
<dbReference type="GO" id="GO:0016491">
    <property type="term" value="F:oxidoreductase activity"/>
    <property type="evidence" value="ECO:0007669"/>
    <property type="project" value="UniProtKB-KW"/>
</dbReference>
<evidence type="ECO:0000259" key="3">
    <source>
        <dbReference type="Pfam" id="PF03446"/>
    </source>
</evidence>
<dbReference type="InterPro" id="IPR036291">
    <property type="entry name" value="NAD(P)-bd_dom_sf"/>
</dbReference>
<comment type="caution">
    <text evidence="5">The sequence shown here is derived from an EMBL/GenBank/DDBJ whole genome shotgun (WGS) entry which is preliminary data.</text>
</comment>
<reference evidence="5 6" key="1">
    <citation type="journal article" date="2015" name="Antonie Van Leeuwenhoek">
        <title>Streptomyces klenkii sp. nov., isolated from deep marine sediment.</title>
        <authorList>
            <person name="Veyisoglu A."/>
            <person name="Sahin N."/>
        </authorList>
    </citation>
    <scope>NUCLEOTIDE SEQUENCE [LARGE SCALE GENOMIC DNA]</scope>
    <source>
        <strain evidence="5 6">KCTC 29202</strain>
    </source>
</reference>